<protein>
    <recommendedName>
        <fullName evidence="3">PhoU domain-containing protein</fullName>
    </recommendedName>
</protein>
<dbReference type="EMBL" id="BIXY01000047">
    <property type="protein sequence ID" value="GCF09619.1"/>
    <property type="molecule type" value="Genomic_DNA"/>
</dbReference>
<reference evidence="1 2" key="1">
    <citation type="submission" date="2019-01" db="EMBL/GenBank/DDBJ databases">
        <title>Draft genome sequence of Dictyobacter sp. Uno17.</title>
        <authorList>
            <person name="Wang C.M."/>
            <person name="Zheng Y."/>
            <person name="Sakai Y."/>
            <person name="Abe K."/>
            <person name="Yokota A."/>
            <person name="Yabe S."/>
        </authorList>
    </citation>
    <scope>NUCLEOTIDE SEQUENCE [LARGE SCALE GENOMIC DNA]</scope>
    <source>
        <strain evidence="1 2">Uno17</strain>
    </source>
</reference>
<accession>A0A5A5TF35</accession>
<name>A0A5A5TF35_9CHLR</name>
<keyword evidence="2" id="KW-1185">Reference proteome</keyword>
<evidence type="ECO:0000313" key="1">
    <source>
        <dbReference type="EMBL" id="GCF09619.1"/>
    </source>
</evidence>
<dbReference type="AlphaFoldDB" id="A0A5A5TF35"/>
<evidence type="ECO:0000313" key="2">
    <source>
        <dbReference type="Proteomes" id="UP000322530"/>
    </source>
</evidence>
<proteinExistence type="predicted"/>
<dbReference type="OrthoDB" id="165009at2"/>
<dbReference type="RefSeq" id="WP_149402550.1">
    <property type="nucleotide sequence ID" value="NZ_BIXY01000047.1"/>
</dbReference>
<organism evidence="1 2">
    <name type="scientific">Dictyobacter arantiisoli</name>
    <dbReference type="NCBI Taxonomy" id="2014874"/>
    <lineage>
        <taxon>Bacteria</taxon>
        <taxon>Bacillati</taxon>
        <taxon>Chloroflexota</taxon>
        <taxon>Ktedonobacteria</taxon>
        <taxon>Ktedonobacterales</taxon>
        <taxon>Dictyobacteraceae</taxon>
        <taxon>Dictyobacter</taxon>
    </lineage>
</organism>
<evidence type="ECO:0008006" key="3">
    <source>
        <dbReference type="Google" id="ProtNLM"/>
    </source>
</evidence>
<comment type="caution">
    <text evidence="1">The sequence shown here is derived from an EMBL/GenBank/DDBJ whole genome shotgun (WGS) entry which is preliminary data.</text>
</comment>
<sequence length="77" mass="8696">MSEIALLRQQIEFELVAMRRGLTGLASGRARHDFIHASMSRIGTCQDHLAHHLGDNTATMMVCQIYIDTMEQVLPQE</sequence>
<dbReference type="Proteomes" id="UP000322530">
    <property type="component" value="Unassembled WGS sequence"/>
</dbReference>
<gene>
    <name evidence="1" type="ORF">KDI_31830</name>
</gene>